<dbReference type="EMBL" id="CM046395">
    <property type="protein sequence ID" value="KAI8544162.1"/>
    <property type="molecule type" value="Genomic_DNA"/>
</dbReference>
<evidence type="ECO:0000313" key="2">
    <source>
        <dbReference type="Proteomes" id="UP001062846"/>
    </source>
</evidence>
<proteinExistence type="predicted"/>
<comment type="caution">
    <text evidence="1">The sequence shown here is derived from an EMBL/GenBank/DDBJ whole genome shotgun (WGS) entry which is preliminary data.</text>
</comment>
<keyword evidence="2" id="KW-1185">Reference proteome</keyword>
<sequence length="701" mass="76169">MKRKKEEEEGQRKEVKQRSVCDAYGGDGVAWFRGGMIGQGSFGSVYLANSKKPNSKYGCFPPLMAVKSAEVSVSGTIQKEREVLSNIGMHPNIIGCFGEEITTGENGEMVYNLLLEYGSGGTLADLIEKSGGCGLPESHVKRYARSILLGLNHIHGCGYVHCDLKPGNILLVPKNCGFGGTEFKPKIGDFGLAKRAKQSNNKKRKVDPFYWRGTPMYLSPEVVVDNVQEPPSDIWAFGCIVLEMITGKPPWVGKGDLDGEELLRLIGEGHESPKIPDELSKDMRQFLKGCFSRKTMFRLTADMLLNHSFVEGLVDDFDAVEEEDGYLDADEIDSSFMLYETDDECSDSSLSADCSFVSEEELFLSSWFEEGHEIDNDGLSSFGEEGILEVQESADIAGSTVDDLVDTSKQVPNNTMQQRAIGFTIPAGGTLARTLPASPPPPSPTSAPPTKEGSFTMAGCGRAASQPPPSPTSAPPTKEKSFTMAGYGRATSPPPPSPTSAPPTKETSFTMARNAKAWTPPPPPPKSSPPTHQVSICARELEARVWMKDLSIGWNSFEAGRESDMTRYVSGLIIVQYPSTWEIDEIQLDILIQFVPTVSSLPSSPPCQEITTTDDYRRHGRPQPPSLMSPSGPSPIKEILPRPLLNAKTTTYGRPSNPPPLSPKEAPPTEEVSETMTDCVWAASTGLRLEISTPKPSLAST</sequence>
<evidence type="ECO:0000313" key="1">
    <source>
        <dbReference type="EMBL" id="KAI8544162.1"/>
    </source>
</evidence>
<dbReference type="Proteomes" id="UP001062846">
    <property type="component" value="Chromosome 8"/>
</dbReference>
<accession>A0ACC0MT10</accession>
<gene>
    <name evidence="1" type="ORF">RHMOL_Rhmol08G0274400</name>
</gene>
<name>A0ACC0MT10_RHOML</name>
<organism evidence="1 2">
    <name type="scientific">Rhododendron molle</name>
    <name type="common">Chinese azalea</name>
    <name type="synonym">Azalea mollis</name>
    <dbReference type="NCBI Taxonomy" id="49168"/>
    <lineage>
        <taxon>Eukaryota</taxon>
        <taxon>Viridiplantae</taxon>
        <taxon>Streptophyta</taxon>
        <taxon>Embryophyta</taxon>
        <taxon>Tracheophyta</taxon>
        <taxon>Spermatophyta</taxon>
        <taxon>Magnoliopsida</taxon>
        <taxon>eudicotyledons</taxon>
        <taxon>Gunneridae</taxon>
        <taxon>Pentapetalae</taxon>
        <taxon>asterids</taxon>
        <taxon>Ericales</taxon>
        <taxon>Ericaceae</taxon>
        <taxon>Ericoideae</taxon>
        <taxon>Rhodoreae</taxon>
        <taxon>Rhododendron</taxon>
    </lineage>
</organism>
<reference evidence="1" key="1">
    <citation type="submission" date="2022-02" db="EMBL/GenBank/DDBJ databases">
        <title>Plant Genome Project.</title>
        <authorList>
            <person name="Zhang R.-G."/>
        </authorList>
    </citation>
    <scope>NUCLEOTIDE SEQUENCE</scope>
    <source>
        <strain evidence="1">AT1</strain>
    </source>
</reference>
<protein>
    <submittedName>
        <fullName evidence="1">Uncharacterized protein</fullName>
    </submittedName>
</protein>